<dbReference type="Pfam" id="PF00078">
    <property type="entry name" value="RVT_1"/>
    <property type="match status" value="1"/>
</dbReference>
<dbReference type="AlphaFoldDB" id="A0A3R6E8G8"/>
<comment type="similarity">
    <text evidence="1">Belongs to the bacterial reverse transcriptase family.</text>
</comment>
<dbReference type="Proteomes" id="UP000286501">
    <property type="component" value="Unassembled WGS sequence"/>
</dbReference>
<dbReference type="PANTHER" id="PTHR34047:SF8">
    <property type="entry name" value="PROTEIN YKFC"/>
    <property type="match status" value="1"/>
</dbReference>
<evidence type="ECO:0000313" key="3">
    <source>
        <dbReference type="EMBL" id="RHG68119.1"/>
    </source>
</evidence>
<dbReference type="PROSITE" id="PS50878">
    <property type="entry name" value="RT_POL"/>
    <property type="match status" value="1"/>
</dbReference>
<dbReference type="PANTHER" id="PTHR34047">
    <property type="entry name" value="NUCLEAR INTRON MATURASE 1, MITOCHONDRIAL-RELATED"/>
    <property type="match status" value="1"/>
</dbReference>
<evidence type="ECO:0000259" key="2">
    <source>
        <dbReference type="PROSITE" id="PS50878"/>
    </source>
</evidence>
<dbReference type="RefSeq" id="WP_118200332.1">
    <property type="nucleotide sequence ID" value="NZ_QRIE01000080.1"/>
</dbReference>
<proteinExistence type="inferred from homology"/>
<dbReference type="InterPro" id="IPR051083">
    <property type="entry name" value="GrpII_Intron_Splice-Mob/Def"/>
</dbReference>
<dbReference type="SUPFAM" id="SSF56672">
    <property type="entry name" value="DNA/RNA polymerases"/>
    <property type="match status" value="1"/>
</dbReference>
<accession>A0A3R6E8G8</accession>
<reference evidence="3 4" key="1">
    <citation type="submission" date="2018-08" db="EMBL/GenBank/DDBJ databases">
        <title>A genome reference for cultivated species of the human gut microbiota.</title>
        <authorList>
            <person name="Zou Y."/>
            <person name="Xue W."/>
            <person name="Luo G."/>
        </authorList>
    </citation>
    <scope>NUCLEOTIDE SEQUENCE [LARGE SCALE GENOMIC DNA]</scope>
    <source>
        <strain evidence="3 4">AM22-1</strain>
    </source>
</reference>
<gene>
    <name evidence="3" type="ORF">DW250_03370</name>
</gene>
<evidence type="ECO:0000256" key="1">
    <source>
        <dbReference type="ARBA" id="ARBA00034120"/>
    </source>
</evidence>
<feature type="domain" description="Reverse transcriptase" evidence="2">
    <location>
        <begin position="45"/>
        <end position="275"/>
    </location>
</feature>
<dbReference type="InterPro" id="IPR000477">
    <property type="entry name" value="RT_dom"/>
</dbReference>
<comment type="caution">
    <text evidence="3">The sequence shown here is derived from an EMBL/GenBank/DDBJ whole genome shotgun (WGS) entry which is preliminary data.</text>
</comment>
<protein>
    <recommendedName>
        <fullName evidence="2">Reverse transcriptase domain-containing protein</fullName>
    </recommendedName>
</protein>
<dbReference type="InterPro" id="IPR043502">
    <property type="entry name" value="DNA/RNA_pol_sf"/>
</dbReference>
<name>A0A3R6E8G8_9BACT</name>
<organism evidence="3 4">
    <name type="scientific">Segatella copri</name>
    <dbReference type="NCBI Taxonomy" id="165179"/>
    <lineage>
        <taxon>Bacteria</taxon>
        <taxon>Pseudomonadati</taxon>
        <taxon>Bacteroidota</taxon>
        <taxon>Bacteroidia</taxon>
        <taxon>Bacteroidales</taxon>
        <taxon>Prevotellaceae</taxon>
        <taxon>Segatella</taxon>
    </lineage>
</organism>
<sequence length="421" mass="48730">MNEDRILEMFFEKARWQYAIEKGLFKDMNKAVMYQLTTPEARLAMYQRIKSGNYKIMPPHTAKIPKDNGDFRTVYVNEPVDRILLSIANDLLFELMPEMVHPRCTSYQKGIGCGRVVQEVSRIIYSADGKIIGWKGDFSKYFDSVPIRFIDWAFDKVEEKFGKSALIDVIRDYYHTDIYFDENNNLCEKYQSLKQGCSVAAWLADVILYHLDDKLSKLNGYYVRYSDDTLFVGEDYEKAMDIMKSELEMMQMTLNPKKVEYLDANHWFKFLGYSIKGHNISLSSTRIKTFQKEIEKRTIKKRDTTMTKAINAVNRYLYKGYCDYSWSTQVLPVINVKEDIDKLNTFVMDCIRAVKTGKRKVGGLGYVKTQAVGCIDRGRGRNVKANRSKTESEIKGYLSIGCAQNALRTSRAAYNTLVNTL</sequence>
<evidence type="ECO:0000313" key="4">
    <source>
        <dbReference type="Proteomes" id="UP000286501"/>
    </source>
</evidence>
<dbReference type="EMBL" id="QRIN01000009">
    <property type="protein sequence ID" value="RHG68119.1"/>
    <property type="molecule type" value="Genomic_DNA"/>
</dbReference>